<sequence>MNLRLTHVVPLLVSLLVLASCATGPAERPATLDIVSRAPAFAGTVFDGSGAYEAVTAVARLPSGDAQVLVLQPVDAADSSGVLLIEVVGADGPQLPRMANNGDARHQRADGAGNGFTMRRGHTLVSLRATGAQQLRDAAMLLQAEYISDATLAVGAGQGGRMLRDMIRDGFNLSPMGHKVFDGVLVMMAGGGDEFPFTYGMATDPVSGKSGGIFARCTATATCPKLIHLDSSTDFWQSRASLVATGGTSRDVDLPDDVRAYLMSSTQRFYADRAVQGECQHPNNPAQQSPVVRVMLDHLVTWARDGKAPPPSRFPRIDDAMLTEADRDSVGFPDLRKLGVNYPEGLMPAGPYPLFVPMVDVDGHDIAGIRLPDIEVPLATHAGWNLRRGRANPAPLCGPNGMSLPFAATPRAGDPRRAISQRYPSRIEYAKAVALAARSLRDQGLLLQEDVDSYIERARRESRVP</sequence>
<evidence type="ECO:0000313" key="4">
    <source>
        <dbReference type="Proteomes" id="UP001198701"/>
    </source>
</evidence>
<keyword evidence="1" id="KW-0732">Signal</keyword>
<dbReference type="RefSeq" id="WP_229432687.1">
    <property type="nucleotide sequence ID" value="NZ_JAJHPV010000013.1"/>
</dbReference>
<dbReference type="PROSITE" id="PS51257">
    <property type="entry name" value="PROKAR_LIPOPROTEIN"/>
    <property type="match status" value="1"/>
</dbReference>
<gene>
    <name evidence="3" type="ORF">LMJ30_12610</name>
</gene>
<accession>A0ABS8IVH5</accession>
<feature type="domain" description="Alpha/beta hydrolase" evidence="2">
    <location>
        <begin position="133"/>
        <end position="455"/>
    </location>
</feature>
<name>A0ABS8IVH5_9BURK</name>
<feature type="signal peptide" evidence="1">
    <location>
        <begin position="1"/>
        <end position="22"/>
    </location>
</feature>
<evidence type="ECO:0000259" key="2">
    <source>
        <dbReference type="Pfam" id="PF20091"/>
    </source>
</evidence>
<dbReference type="Proteomes" id="UP001198701">
    <property type="component" value="Unassembled WGS sequence"/>
</dbReference>
<dbReference type="Pfam" id="PF20091">
    <property type="entry name" value="Abhydrolase_10"/>
    <property type="match status" value="1"/>
</dbReference>
<organism evidence="3 4">
    <name type="scientific">Massilia agrisoli</name>
    <dbReference type="NCBI Taxonomy" id="2892444"/>
    <lineage>
        <taxon>Bacteria</taxon>
        <taxon>Pseudomonadati</taxon>
        <taxon>Pseudomonadota</taxon>
        <taxon>Betaproteobacteria</taxon>
        <taxon>Burkholderiales</taxon>
        <taxon>Oxalobacteraceae</taxon>
        <taxon>Telluria group</taxon>
        <taxon>Massilia</taxon>
    </lineage>
</organism>
<dbReference type="EMBL" id="JAJHPV010000013">
    <property type="protein sequence ID" value="MCC6071802.1"/>
    <property type="molecule type" value="Genomic_DNA"/>
</dbReference>
<reference evidence="3 4" key="1">
    <citation type="submission" date="2021-11" db="EMBL/GenBank/DDBJ databases">
        <authorList>
            <person name="Huq M.A."/>
        </authorList>
    </citation>
    <scope>NUCLEOTIDE SEQUENCE [LARGE SCALE GENOMIC DNA]</scope>
    <source>
        <strain evidence="3 4">MAHUQ-52</strain>
    </source>
</reference>
<feature type="chain" id="PRO_5045719174" description="Alpha/beta hydrolase domain-containing protein" evidence="1">
    <location>
        <begin position="23"/>
        <end position="465"/>
    </location>
</feature>
<protein>
    <recommendedName>
        <fullName evidence="2">Alpha/beta hydrolase domain-containing protein</fullName>
    </recommendedName>
</protein>
<evidence type="ECO:0000313" key="3">
    <source>
        <dbReference type="EMBL" id="MCC6071802.1"/>
    </source>
</evidence>
<comment type="caution">
    <text evidence="3">The sequence shown here is derived from an EMBL/GenBank/DDBJ whole genome shotgun (WGS) entry which is preliminary data.</text>
</comment>
<dbReference type="InterPro" id="IPR045394">
    <property type="entry name" value="Abhydrolase_dom"/>
</dbReference>
<proteinExistence type="predicted"/>
<evidence type="ECO:0000256" key="1">
    <source>
        <dbReference type="SAM" id="SignalP"/>
    </source>
</evidence>
<keyword evidence="4" id="KW-1185">Reference proteome</keyword>